<dbReference type="RefSeq" id="WP_183456523.1">
    <property type="nucleotide sequence ID" value="NZ_JACHWZ010000002.1"/>
</dbReference>
<name>A0A7W4W8R1_9GAMM</name>
<evidence type="ECO:0000313" key="2">
    <source>
        <dbReference type="Proteomes" id="UP000535937"/>
    </source>
</evidence>
<sequence length="82" mass="9488">MNDNLDYDNLDYDNIPDARDGLTRKERAILYCLQQAQKELKGRNVPTIMLYGRVVELVDISEAEFQEILSRFTGLTKLSGEY</sequence>
<protein>
    <submittedName>
        <fullName evidence="1">Uncharacterized protein</fullName>
    </submittedName>
</protein>
<proteinExistence type="predicted"/>
<comment type="caution">
    <text evidence="1">The sequence shown here is derived from an EMBL/GenBank/DDBJ whole genome shotgun (WGS) entry which is preliminary data.</text>
</comment>
<dbReference type="EMBL" id="JACHWZ010000002">
    <property type="protein sequence ID" value="MBB3059795.1"/>
    <property type="molecule type" value="Genomic_DNA"/>
</dbReference>
<organism evidence="1 2">
    <name type="scientific">Microbulbifer rhizosphaerae</name>
    <dbReference type="NCBI Taxonomy" id="1562603"/>
    <lineage>
        <taxon>Bacteria</taxon>
        <taxon>Pseudomonadati</taxon>
        <taxon>Pseudomonadota</taxon>
        <taxon>Gammaproteobacteria</taxon>
        <taxon>Cellvibrionales</taxon>
        <taxon>Microbulbiferaceae</taxon>
        <taxon>Microbulbifer</taxon>
    </lineage>
</organism>
<reference evidence="1 2" key="1">
    <citation type="submission" date="2020-08" db="EMBL/GenBank/DDBJ databases">
        <title>Genomic Encyclopedia of Type Strains, Phase III (KMG-III): the genomes of soil and plant-associated and newly described type strains.</title>
        <authorList>
            <person name="Whitman W."/>
        </authorList>
    </citation>
    <scope>NUCLEOTIDE SEQUENCE [LARGE SCALE GENOMIC DNA]</scope>
    <source>
        <strain evidence="1 2">CECT 8799</strain>
    </source>
</reference>
<dbReference type="AlphaFoldDB" id="A0A7W4W8R1"/>
<gene>
    <name evidence="1" type="ORF">FHS09_000603</name>
</gene>
<dbReference type="Proteomes" id="UP000535937">
    <property type="component" value="Unassembled WGS sequence"/>
</dbReference>
<evidence type="ECO:0000313" key="1">
    <source>
        <dbReference type="EMBL" id="MBB3059795.1"/>
    </source>
</evidence>
<keyword evidence="2" id="KW-1185">Reference proteome</keyword>
<accession>A0A7W4W8R1</accession>